<dbReference type="Proteomes" id="UP000030671">
    <property type="component" value="Unassembled WGS sequence"/>
</dbReference>
<dbReference type="KEGG" id="hir:HETIRDRAFT_99827"/>
<dbReference type="RefSeq" id="XP_009541374.1">
    <property type="nucleotide sequence ID" value="XM_009543079.1"/>
</dbReference>
<evidence type="ECO:0000256" key="1">
    <source>
        <dbReference type="SAM" id="MobiDB-lite"/>
    </source>
</evidence>
<proteinExistence type="predicted"/>
<feature type="compositionally biased region" description="Polar residues" evidence="1">
    <location>
        <begin position="205"/>
        <end position="217"/>
    </location>
</feature>
<evidence type="ECO:0000313" key="3">
    <source>
        <dbReference type="Proteomes" id="UP000030671"/>
    </source>
</evidence>
<organism evidence="2 3">
    <name type="scientific">Heterobasidion irregulare (strain TC 32-1)</name>
    <dbReference type="NCBI Taxonomy" id="747525"/>
    <lineage>
        <taxon>Eukaryota</taxon>
        <taxon>Fungi</taxon>
        <taxon>Dikarya</taxon>
        <taxon>Basidiomycota</taxon>
        <taxon>Agaricomycotina</taxon>
        <taxon>Agaricomycetes</taxon>
        <taxon>Russulales</taxon>
        <taxon>Bondarzewiaceae</taxon>
        <taxon>Heterobasidion</taxon>
        <taxon>Heterobasidion annosum species complex</taxon>
    </lineage>
</organism>
<protein>
    <submittedName>
        <fullName evidence="2">Uncharacterized protein</fullName>
    </submittedName>
</protein>
<feature type="region of interest" description="Disordered" evidence="1">
    <location>
        <begin position="96"/>
        <end position="217"/>
    </location>
</feature>
<gene>
    <name evidence="2" type="ORF">HETIRDRAFT_99827</name>
</gene>
<name>W4KQ06_HETIT</name>
<dbReference type="InParanoid" id="W4KQ06"/>
<feature type="compositionally biased region" description="Low complexity" evidence="1">
    <location>
        <begin position="10"/>
        <end position="23"/>
    </location>
</feature>
<dbReference type="AlphaFoldDB" id="W4KQ06"/>
<dbReference type="HOGENOM" id="CLU_1274923_0_0_1"/>
<dbReference type="EMBL" id="KI925454">
    <property type="protein sequence ID" value="ETW87480.1"/>
    <property type="molecule type" value="Genomic_DNA"/>
</dbReference>
<dbReference type="GeneID" id="20678921"/>
<reference evidence="2 3" key="1">
    <citation type="journal article" date="2012" name="New Phytol.">
        <title>Insight into trade-off between wood decay and parasitism from the genome of a fungal forest pathogen.</title>
        <authorList>
            <person name="Olson A."/>
            <person name="Aerts A."/>
            <person name="Asiegbu F."/>
            <person name="Belbahri L."/>
            <person name="Bouzid O."/>
            <person name="Broberg A."/>
            <person name="Canback B."/>
            <person name="Coutinho P.M."/>
            <person name="Cullen D."/>
            <person name="Dalman K."/>
            <person name="Deflorio G."/>
            <person name="van Diepen L.T."/>
            <person name="Dunand C."/>
            <person name="Duplessis S."/>
            <person name="Durling M."/>
            <person name="Gonthier P."/>
            <person name="Grimwood J."/>
            <person name="Fossdal C.G."/>
            <person name="Hansson D."/>
            <person name="Henrissat B."/>
            <person name="Hietala A."/>
            <person name="Himmelstrand K."/>
            <person name="Hoffmeister D."/>
            <person name="Hogberg N."/>
            <person name="James T.Y."/>
            <person name="Karlsson M."/>
            <person name="Kohler A."/>
            <person name="Kues U."/>
            <person name="Lee Y.H."/>
            <person name="Lin Y.C."/>
            <person name="Lind M."/>
            <person name="Lindquist E."/>
            <person name="Lombard V."/>
            <person name="Lucas S."/>
            <person name="Lunden K."/>
            <person name="Morin E."/>
            <person name="Murat C."/>
            <person name="Park J."/>
            <person name="Raffaello T."/>
            <person name="Rouze P."/>
            <person name="Salamov A."/>
            <person name="Schmutz J."/>
            <person name="Solheim H."/>
            <person name="Stahlberg J."/>
            <person name="Velez H."/>
            <person name="de Vries R.P."/>
            <person name="Wiebenga A."/>
            <person name="Woodward S."/>
            <person name="Yakovlev I."/>
            <person name="Garbelotto M."/>
            <person name="Martin F."/>
            <person name="Grigoriev I.V."/>
            <person name="Stenlid J."/>
        </authorList>
    </citation>
    <scope>NUCLEOTIDE SEQUENCE [LARGE SCALE GENOMIC DNA]</scope>
    <source>
        <strain evidence="2 3">TC 32-1</strain>
    </source>
</reference>
<sequence length="217" mass="22605">RPSPRPRPRPYSTLSTTTSHSGSVAVRAAPHAPHNHVQLVMPAPLAPEVYPYILAGAHAASMSTLASASSDRLPPVAVGLTDKWVMVARTTAQAGARASAEARRGAAADVPASRPPPRRSSSNPPPTSRLRHSTSGSPRQQQQQQQQQEPVPRMPSLYSADALASSTNFNASSAAGSASDSPSFPPSSFSLPDAARRPKKRRPSTAGSTPASPARSS</sequence>
<feature type="non-terminal residue" evidence="2">
    <location>
        <position position="1"/>
    </location>
</feature>
<feature type="compositionally biased region" description="Low complexity" evidence="1">
    <location>
        <begin position="162"/>
        <end position="193"/>
    </location>
</feature>
<feature type="region of interest" description="Disordered" evidence="1">
    <location>
        <begin position="1"/>
        <end position="24"/>
    </location>
</feature>
<keyword evidence="3" id="KW-1185">Reference proteome</keyword>
<evidence type="ECO:0000313" key="2">
    <source>
        <dbReference type="EMBL" id="ETW87480.1"/>
    </source>
</evidence>
<dbReference type="OrthoDB" id="3271053at2759"/>
<accession>W4KQ06</accession>